<evidence type="ECO:0000313" key="3">
    <source>
        <dbReference type="Proteomes" id="UP000324585"/>
    </source>
</evidence>
<sequence length="297" mass="32998">MASLGPTARRSHHGKPRAHAVAASREERLHALRQESAQRSRDSRERRVARLRQVITTRGQSLSEGSSWRASGEPLSPRSRRRSERARRTFAAEIKMLENGAEAMPEGDLDAFIESMLKESDEDEVVDGWSAHVEEIQEEEDALFLDDFESLQLTSSRPDVTCPLCLSGSLRADAHCTSCAAQYTVCCCSEKDPEMRKESDISGRGKTWSCACETQRPEGQEFRVLNTIRDALCAAAEMHAGKCSHSSAIFRIRSEPASMDGAVVTHEARLPDSAHVLELHCASCQLIYLLNEIRVCV</sequence>
<dbReference type="Proteomes" id="UP000324585">
    <property type="component" value="Unassembled WGS sequence"/>
</dbReference>
<dbReference type="AlphaFoldDB" id="A0A5J4Z9A2"/>
<accession>A0A5J4Z9A2</accession>
<feature type="compositionally biased region" description="Basic residues" evidence="1">
    <location>
        <begin position="9"/>
        <end position="18"/>
    </location>
</feature>
<feature type="region of interest" description="Disordered" evidence="1">
    <location>
        <begin position="1"/>
        <end position="86"/>
    </location>
</feature>
<feature type="compositionally biased region" description="Basic and acidic residues" evidence="1">
    <location>
        <begin position="24"/>
        <end position="48"/>
    </location>
</feature>
<proteinExistence type="predicted"/>
<dbReference type="EMBL" id="VRMN01000001">
    <property type="protein sequence ID" value="KAA8499652.1"/>
    <property type="molecule type" value="Genomic_DNA"/>
</dbReference>
<keyword evidence="3" id="KW-1185">Reference proteome</keyword>
<organism evidence="2 3">
    <name type="scientific">Porphyridium purpureum</name>
    <name type="common">Red alga</name>
    <name type="synonym">Porphyridium cruentum</name>
    <dbReference type="NCBI Taxonomy" id="35688"/>
    <lineage>
        <taxon>Eukaryota</taxon>
        <taxon>Rhodophyta</taxon>
        <taxon>Bangiophyceae</taxon>
        <taxon>Porphyridiales</taxon>
        <taxon>Porphyridiaceae</taxon>
        <taxon>Porphyridium</taxon>
    </lineage>
</organism>
<evidence type="ECO:0000256" key="1">
    <source>
        <dbReference type="SAM" id="MobiDB-lite"/>
    </source>
</evidence>
<feature type="compositionally biased region" description="Polar residues" evidence="1">
    <location>
        <begin position="54"/>
        <end position="69"/>
    </location>
</feature>
<reference evidence="3" key="1">
    <citation type="journal article" date="2019" name="Nat. Commun.">
        <title>Expansion of phycobilisome linker gene families in mesophilic red algae.</title>
        <authorList>
            <person name="Lee J."/>
            <person name="Kim D."/>
            <person name="Bhattacharya D."/>
            <person name="Yoon H.S."/>
        </authorList>
    </citation>
    <scope>NUCLEOTIDE SEQUENCE [LARGE SCALE GENOMIC DNA]</scope>
    <source>
        <strain evidence="3">CCMP 1328</strain>
    </source>
</reference>
<evidence type="ECO:0000313" key="2">
    <source>
        <dbReference type="EMBL" id="KAA8499652.1"/>
    </source>
</evidence>
<comment type="caution">
    <text evidence="2">The sequence shown here is derived from an EMBL/GenBank/DDBJ whole genome shotgun (WGS) entry which is preliminary data.</text>
</comment>
<name>A0A5J4Z9A2_PORPP</name>
<protein>
    <submittedName>
        <fullName evidence="2">Uncharacterized protein</fullName>
    </submittedName>
</protein>
<gene>
    <name evidence="2" type="ORF">FVE85_7237</name>
</gene>